<accession>A0A2J7QVH3</accession>
<dbReference type="Proteomes" id="UP000235965">
    <property type="component" value="Unassembled WGS sequence"/>
</dbReference>
<evidence type="ECO:0000313" key="1">
    <source>
        <dbReference type="EMBL" id="PNF32581.1"/>
    </source>
</evidence>
<name>A0A2J7QVH3_9NEOP</name>
<dbReference type="AlphaFoldDB" id="A0A2J7QVH3"/>
<proteinExistence type="predicted"/>
<dbReference type="EMBL" id="NEVH01010475">
    <property type="protein sequence ID" value="PNF32581.1"/>
    <property type="molecule type" value="Genomic_DNA"/>
</dbReference>
<comment type="caution">
    <text evidence="1">The sequence shown here is derived from an EMBL/GenBank/DDBJ whole genome shotgun (WGS) entry which is preliminary data.</text>
</comment>
<organism evidence="1 2">
    <name type="scientific">Cryptotermes secundus</name>
    <dbReference type="NCBI Taxonomy" id="105785"/>
    <lineage>
        <taxon>Eukaryota</taxon>
        <taxon>Metazoa</taxon>
        <taxon>Ecdysozoa</taxon>
        <taxon>Arthropoda</taxon>
        <taxon>Hexapoda</taxon>
        <taxon>Insecta</taxon>
        <taxon>Pterygota</taxon>
        <taxon>Neoptera</taxon>
        <taxon>Polyneoptera</taxon>
        <taxon>Dictyoptera</taxon>
        <taxon>Blattodea</taxon>
        <taxon>Blattoidea</taxon>
        <taxon>Termitoidae</taxon>
        <taxon>Kalotermitidae</taxon>
        <taxon>Cryptotermitinae</taxon>
        <taxon>Cryptotermes</taxon>
    </lineage>
</organism>
<dbReference type="InParanoid" id="A0A2J7QVH3"/>
<evidence type="ECO:0000313" key="2">
    <source>
        <dbReference type="Proteomes" id="UP000235965"/>
    </source>
</evidence>
<gene>
    <name evidence="1" type="ORF">B7P43_G00339</name>
</gene>
<keyword evidence="2" id="KW-1185">Reference proteome</keyword>
<reference evidence="1 2" key="1">
    <citation type="submission" date="2017-12" db="EMBL/GenBank/DDBJ databases">
        <title>Hemimetabolous genomes reveal molecular basis of termite eusociality.</title>
        <authorList>
            <person name="Harrison M.C."/>
            <person name="Jongepier E."/>
            <person name="Robertson H.M."/>
            <person name="Arning N."/>
            <person name="Bitard-Feildel T."/>
            <person name="Chao H."/>
            <person name="Childers C.P."/>
            <person name="Dinh H."/>
            <person name="Doddapaneni H."/>
            <person name="Dugan S."/>
            <person name="Gowin J."/>
            <person name="Greiner C."/>
            <person name="Han Y."/>
            <person name="Hu H."/>
            <person name="Hughes D.S.T."/>
            <person name="Huylmans A.-K."/>
            <person name="Kemena C."/>
            <person name="Kremer L.P.M."/>
            <person name="Lee S.L."/>
            <person name="Lopez-Ezquerra A."/>
            <person name="Mallet L."/>
            <person name="Monroy-Kuhn J.M."/>
            <person name="Moser A."/>
            <person name="Murali S.C."/>
            <person name="Muzny D.M."/>
            <person name="Otani S."/>
            <person name="Piulachs M.-D."/>
            <person name="Poelchau M."/>
            <person name="Qu J."/>
            <person name="Schaub F."/>
            <person name="Wada-Katsumata A."/>
            <person name="Worley K.C."/>
            <person name="Xie Q."/>
            <person name="Ylla G."/>
            <person name="Poulsen M."/>
            <person name="Gibbs R.A."/>
            <person name="Schal C."/>
            <person name="Richards S."/>
            <person name="Belles X."/>
            <person name="Korb J."/>
            <person name="Bornberg-Bauer E."/>
        </authorList>
    </citation>
    <scope>NUCLEOTIDE SEQUENCE [LARGE SCALE GENOMIC DNA]</scope>
    <source>
        <tissue evidence="1">Whole body</tissue>
    </source>
</reference>
<protein>
    <submittedName>
        <fullName evidence="1">Uncharacterized protein</fullName>
    </submittedName>
</protein>
<sequence>MRCAETVTEFGNDLCAGIRCAEIVTEFRNYLCAGILRAETVTEFRNGLCAGMRCADTVTVFQNHSFSASCCAGTFLGLWKALCPGIQFAGLSRKFRICVQESTVLAQFLNSGIACVQKSFVL</sequence>